<feature type="region of interest" description="Disordered" evidence="2">
    <location>
        <begin position="108"/>
        <end position="143"/>
    </location>
</feature>
<evidence type="ECO:0000313" key="3">
    <source>
        <dbReference type="EMBL" id="EED91421.1"/>
    </source>
</evidence>
<reference evidence="3 4" key="2">
    <citation type="journal article" date="2008" name="Nature">
        <title>The Phaeodactylum genome reveals the evolutionary history of diatom genomes.</title>
        <authorList>
            <person name="Bowler C."/>
            <person name="Allen A.E."/>
            <person name="Badger J.H."/>
            <person name="Grimwood J."/>
            <person name="Jabbari K."/>
            <person name="Kuo A."/>
            <person name="Maheswari U."/>
            <person name="Martens C."/>
            <person name="Maumus F."/>
            <person name="Otillar R.P."/>
            <person name="Rayko E."/>
            <person name="Salamov A."/>
            <person name="Vandepoele K."/>
            <person name="Beszteri B."/>
            <person name="Gruber A."/>
            <person name="Heijde M."/>
            <person name="Katinka M."/>
            <person name="Mock T."/>
            <person name="Valentin K."/>
            <person name="Verret F."/>
            <person name="Berges J.A."/>
            <person name="Brownlee C."/>
            <person name="Cadoret J.P."/>
            <person name="Chiovitti A."/>
            <person name="Choi C.J."/>
            <person name="Coesel S."/>
            <person name="De Martino A."/>
            <person name="Detter J.C."/>
            <person name="Durkin C."/>
            <person name="Falciatore A."/>
            <person name="Fournet J."/>
            <person name="Haruta M."/>
            <person name="Huysman M.J."/>
            <person name="Jenkins B.D."/>
            <person name="Jiroutova K."/>
            <person name="Jorgensen R.E."/>
            <person name="Joubert Y."/>
            <person name="Kaplan A."/>
            <person name="Kroger N."/>
            <person name="Kroth P.G."/>
            <person name="La Roche J."/>
            <person name="Lindquist E."/>
            <person name="Lommer M."/>
            <person name="Martin-Jezequel V."/>
            <person name="Lopez P.J."/>
            <person name="Lucas S."/>
            <person name="Mangogna M."/>
            <person name="McGinnis K."/>
            <person name="Medlin L.K."/>
            <person name="Montsant A."/>
            <person name="Oudot-Le Secq M.P."/>
            <person name="Napoli C."/>
            <person name="Obornik M."/>
            <person name="Parker M.S."/>
            <person name="Petit J.L."/>
            <person name="Porcel B.M."/>
            <person name="Poulsen N."/>
            <person name="Robison M."/>
            <person name="Rychlewski L."/>
            <person name="Rynearson T.A."/>
            <person name="Schmutz J."/>
            <person name="Shapiro H."/>
            <person name="Siaut M."/>
            <person name="Stanley M."/>
            <person name="Sussman M.R."/>
            <person name="Taylor A.R."/>
            <person name="Vardi A."/>
            <person name="von Dassow P."/>
            <person name="Vyverman W."/>
            <person name="Willis A."/>
            <person name="Wyrwicz L.S."/>
            <person name="Rokhsar D.S."/>
            <person name="Weissenbach J."/>
            <person name="Armbrust E.V."/>
            <person name="Green B.R."/>
            <person name="Van de Peer Y."/>
            <person name="Grigoriev I.V."/>
        </authorList>
    </citation>
    <scope>NUCLEOTIDE SEQUENCE [LARGE SCALE GENOMIC DNA]</scope>
    <source>
        <strain evidence="3 4">CCMP1335</strain>
    </source>
</reference>
<dbReference type="HOGENOM" id="CLU_424250_0_0_1"/>
<feature type="compositionally biased region" description="Low complexity" evidence="2">
    <location>
        <begin position="124"/>
        <end position="139"/>
    </location>
</feature>
<feature type="compositionally biased region" description="Low complexity" evidence="2">
    <location>
        <begin position="1"/>
        <end position="19"/>
    </location>
</feature>
<dbReference type="GeneID" id="7451112"/>
<reference evidence="3 4" key="1">
    <citation type="journal article" date="2004" name="Science">
        <title>The genome of the diatom Thalassiosira pseudonana: ecology, evolution, and metabolism.</title>
        <authorList>
            <person name="Armbrust E.V."/>
            <person name="Berges J.A."/>
            <person name="Bowler C."/>
            <person name="Green B.R."/>
            <person name="Martinez D."/>
            <person name="Putnam N.H."/>
            <person name="Zhou S."/>
            <person name="Allen A.E."/>
            <person name="Apt K.E."/>
            <person name="Bechner M."/>
            <person name="Brzezinski M.A."/>
            <person name="Chaal B.K."/>
            <person name="Chiovitti A."/>
            <person name="Davis A.K."/>
            <person name="Demarest M.S."/>
            <person name="Detter J.C."/>
            <person name="Glavina T."/>
            <person name="Goodstein D."/>
            <person name="Hadi M.Z."/>
            <person name="Hellsten U."/>
            <person name="Hildebrand M."/>
            <person name="Jenkins B.D."/>
            <person name="Jurka J."/>
            <person name="Kapitonov V.V."/>
            <person name="Kroger N."/>
            <person name="Lau W.W."/>
            <person name="Lane T.W."/>
            <person name="Larimer F.W."/>
            <person name="Lippmeier J.C."/>
            <person name="Lucas S."/>
            <person name="Medina M."/>
            <person name="Montsant A."/>
            <person name="Obornik M."/>
            <person name="Parker M.S."/>
            <person name="Palenik B."/>
            <person name="Pazour G.J."/>
            <person name="Richardson P.M."/>
            <person name="Rynearson T.A."/>
            <person name="Saito M.A."/>
            <person name="Schwartz D.C."/>
            <person name="Thamatrakoln K."/>
            <person name="Valentin K."/>
            <person name="Vardi A."/>
            <person name="Wilkerson F.P."/>
            <person name="Rokhsar D.S."/>
        </authorList>
    </citation>
    <scope>NUCLEOTIDE SEQUENCE [LARGE SCALE GENOMIC DNA]</scope>
    <source>
        <strain evidence="3 4">CCMP1335</strain>
    </source>
</reference>
<dbReference type="AlphaFoldDB" id="B8C4Z9"/>
<dbReference type="EMBL" id="CM000643">
    <property type="protein sequence ID" value="EED91421.1"/>
    <property type="molecule type" value="Genomic_DNA"/>
</dbReference>
<organism evidence="3 4">
    <name type="scientific">Thalassiosira pseudonana</name>
    <name type="common">Marine diatom</name>
    <name type="synonym">Cyclotella nana</name>
    <dbReference type="NCBI Taxonomy" id="35128"/>
    <lineage>
        <taxon>Eukaryota</taxon>
        <taxon>Sar</taxon>
        <taxon>Stramenopiles</taxon>
        <taxon>Ochrophyta</taxon>
        <taxon>Bacillariophyta</taxon>
        <taxon>Coscinodiscophyceae</taxon>
        <taxon>Thalassiosirophycidae</taxon>
        <taxon>Thalassiosirales</taxon>
        <taxon>Thalassiosiraceae</taxon>
        <taxon>Thalassiosira</taxon>
    </lineage>
</organism>
<protein>
    <submittedName>
        <fullName evidence="3">Uncharacterized protein</fullName>
    </submittedName>
</protein>
<dbReference type="InParanoid" id="B8C4Z9"/>
<feature type="region of interest" description="Disordered" evidence="2">
    <location>
        <begin position="1"/>
        <end position="23"/>
    </location>
</feature>
<feature type="coiled-coil region" evidence="1">
    <location>
        <begin position="458"/>
        <end position="548"/>
    </location>
</feature>
<dbReference type="RefSeq" id="XP_002291314.1">
    <property type="nucleotide sequence ID" value="XM_002291278.1"/>
</dbReference>
<proteinExistence type="predicted"/>
<evidence type="ECO:0000256" key="2">
    <source>
        <dbReference type="SAM" id="MobiDB-lite"/>
    </source>
</evidence>
<gene>
    <name evidence="3" type="ORF">THAPSDRAFT_5902</name>
</gene>
<keyword evidence="4" id="KW-1185">Reference proteome</keyword>
<dbReference type="PaxDb" id="35128-Thaps5902"/>
<name>B8C4Z9_THAPS</name>
<feature type="compositionally biased region" description="Polar residues" evidence="2">
    <location>
        <begin position="291"/>
        <end position="313"/>
    </location>
</feature>
<dbReference type="Proteomes" id="UP000001449">
    <property type="component" value="Chromosome 6"/>
</dbReference>
<evidence type="ECO:0000313" key="4">
    <source>
        <dbReference type="Proteomes" id="UP000001449"/>
    </source>
</evidence>
<keyword evidence="1" id="KW-0175">Coiled coil</keyword>
<feature type="region of interest" description="Disordered" evidence="2">
    <location>
        <begin position="285"/>
        <end position="322"/>
    </location>
</feature>
<accession>B8C4Z9</accession>
<evidence type="ECO:0000256" key="1">
    <source>
        <dbReference type="SAM" id="Coils"/>
    </source>
</evidence>
<sequence>MQRTNSSSSISTSATGLVSNKSKSDKDIGMHFLISYEGMVRQQDNELEATQDCLRLTMDRIRYLGRKRSNNNSKDDEADEENVPEGILTYLQMRRCLLRLGYTWNKHPSTSPSSSHDYQDDDISISSAHSSTTSTSNASGKVYGGRHGALMKAAKRDIIATDNQLIMLLCTLVEMEELDRVRREERMEMEEEEDDDDIDGGNVIRRIVGTNDANSPYRRGLFLPEFIQAYKLIISGMQSLSSIPTNNNSKQGGGVDLSLRLRERTKGLLRPFGPNAKLYTDAATSIGKYHQTPTKQSARRNNVTPSPSSKSNTSGGGRDGLASPVKQRLFASSSPANTKLANNNVVINLKDCLSSPRLTDDKLRKLIHSKDSTLAKIMEEHELEMNAMTSSMEELQLRESTARRALVKRRRRTRLTALGVGCVLLVGGIYLDLQRREMVAREIASGREGERKKDAETIALLTEEREKIQVKVADLEGTARYQENRLKGIESSMSDMEKEIEELELKWWIDQAEIGRCKIATKELDGGIVQVQMEAKELEEEKEWCQNRLRGRDRELDSLEHASVELSEGKGVVVAVSTGTGSGDINNKPVKLEMKYNQSIRNAMILRQSYSAIGGVAASVVLKALMPGAFRFWTPKSVATVATTAAPKQWMNINVAWVDRIHAVTVALLVLRTAALFILP</sequence>
<dbReference type="KEGG" id="tps:THAPSDRAFT_5902"/>